<evidence type="ECO:0000256" key="1">
    <source>
        <dbReference type="SAM" id="SignalP"/>
    </source>
</evidence>
<evidence type="ECO:0000313" key="3">
    <source>
        <dbReference type="Proteomes" id="UP000325105"/>
    </source>
</evidence>
<gene>
    <name evidence="2" type="ORF">BC792_12455</name>
</gene>
<protein>
    <recommendedName>
        <fullName evidence="4">Outer membrane protein with beta-barrel domain</fullName>
    </recommendedName>
</protein>
<accession>A0A5S5D2L5</accession>
<name>A0A5S5D2L5_9SPHI</name>
<comment type="caution">
    <text evidence="2">The sequence shown here is derived from an EMBL/GenBank/DDBJ whole genome shotgun (WGS) entry which is preliminary data.</text>
</comment>
<evidence type="ECO:0000313" key="2">
    <source>
        <dbReference type="EMBL" id="TYP90273.1"/>
    </source>
</evidence>
<dbReference type="Proteomes" id="UP000325105">
    <property type="component" value="Unassembled WGS sequence"/>
</dbReference>
<feature type="signal peptide" evidence="1">
    <location>
        <begin position="1"/>
        <end position="20"/>
    </location>
</feature>
<keyword evidence="1" id="KW-0732">Signal</keyword>
<feature type="chain" id="PRO_5024311317" description="Outer membrane protein with beta-barrel domain" evidence="1">
    <location>
        <begin position="21"/>
        <end position="154"/>
    </location>
</feature>
<dbReference type="EMBL" id="VNHX01000024">
    <property type="protein sequence ID" value="TYP90273.1"/>
    <property type="molecule type" value="Genomic_DNA"/>
</dbReference>
<reference evidence="2 3" key="1">
    <citation type="submission" date="2019-07" db="EMBL/GenBank/DDBJ databases">
        <title>Genomic Encyclopedia of Archaeal and Bacterial Type Strains, Phase II (KMG-II): from individual species to whole genera.</title>
        <authorList>
            <person name="Goeker M."/>
        </authorList>
    </citation>
    <scope>NUCLEOTIDE SEQUENCE [LARGE SCALE GENOMIC DNA]</scope>
    <source>
        <strain evidence="2 3">DSM 18850</strain>
    </source>
</reference>
<proteinExistence type="predicted"/>
<dbReference type="OrthoDB" id="708993at2"/>
<dbReference type="AlphaFoldDB" id="A0A5S5D2L5"/>
<dbReference type="RefSeq" id="WP_148909897.1">
    <property type="nucleotide sequence ID" value="NZ_VNHX01000024.1"/>
</dbReference>
<sequence>MKRVLLAIGCIVWSVGFCSAQRTGGNNWIWGPSVGWQYQNGNFIKLSGWGLFAPNEKQYIKFDAGANFTRMGGQTVVFPEVGVTYYLSDRLLFPFIKAEINPYTITPKVGVGLLSVVDFAVGYGFDLRTKEGLRPFHGITGSISINVPLNFHLN</sequence>
<organism evidence="2 3">
    <name type="scientific">Sphingobacterium allocomposti</name>
    <dbReference type="NCBI Taxonomy" id="415956"/>
    <lineage>
        <taxon>Bacteria</taxon>
        <taxon>Pseudomonadati</taxon>
        <taxon>Bacteroidota</taxon>
        <taxon>Sphingobacteriia</taxon>
        <taxon>Sphingobacteriales</taxon>
        <taxon>Sphingobacteriaceae</taxon>
        <taxon>Sphingobacterium</taxon>
    </lineage>
</organism>
<evidence type="ECO:0008006" key="4">
    <source>
        <dbReference type="Google" id="ProtNLM"/>
    </source>
</evidence>
<keyword evidence="3" id="KW-1185">Reference proteome</keyword>